<dbReference type="EMBL" id="MN740395">
    <property type="protein sequence ID" value="QHU04320.1"/>
    <property type="molecule type" value="Genomic_DNA"/>
</dbReference>
<reference evidence="1" key="1">
    <citation type="journal article" date="2020" name="Nature">
        <title>Giant virus diversity and host interactions through global metagenomics.</title>
        <authorList>
            <person name="Schulz F."/>
            <person name="Roux S."/>
            <person name="Paez-Espino D."/>
            <person name="Jungbluth S."/>
            <person name="Walsh D.A."/>
            <person name="Denef V.J."/>
            <person name="McMahon K.D."/>
            <person name="Konstantinidis K.T."/>
            <person name="Eloe-Fadrosh E.A."/>
            <person name="Kyrpides N.C."/>
            <person name="Woyke T."/>
        </authorList>
    </citation>
    <scope>NUCLEOTIDE SEQUENCE</scope>
    <source>
        <strain evidence="1">GVMAG-M-3300027708-39</strain>
    </source>
</reference>
<organism evidence="1">
    <name type="scientific">viral metagenome</name>
    <dbReference type="NCBI Taxonomy" id="1070528"/>
    <lineage>
        <taxon>unclassified sequences</taxon>
        <taxon>metagenomes</taxon>
        <taxon>organismal metagenomes</taxon>
    </lineage>
</organism>
<accession>A0A6C0JHL1</accession>
<name>A0A6C0JHL1_9ZZZZ</name>
<dbReference type="AlphaFoldDB" id="A0A6C0JHL1"/>
<proteinExistence type="predicted"/>
<protein>
    <submittedName>
        <fullName evidence="1">Uncharacterized protein</fullName>
    </submittedName>
</protein>
<evidence type="ECO:0000313" key="1">
    <source>
        <dbReference type="EMBL" id="QHU04320.1"/>
    </source>
</evidence>
<sequence>MSNDSEINDIRQSKDFKGITFSKFKKSDVKKELLNSLIKSKIEPACYWSAELICSGHYSDLWDIILHFYSKFIHLGNPKISIYLELRIDNFKQIVNNGYVNNELRMRNNEKIRKLFCEVMCVLCDAKRRHSFDDVKIKKDDFDMTQMTDRFKAPNIHFAEEYFMNDDPKELFVAVNELAYNLANNSKNIIQSCYWIEWLIEFENICKHKKEKLTCERRSNIHSQVENKYQLDVIWLIWDMFLKKSETSPPIIKKIIKALLSLFTLKYTSGCNRKRRYILYFVVSLLCENVNLNEEIMREQQKEVVANVIKNIDAIYRQIKKNEESPGTDYLFKDVKASNLEKTIEKLEAMNTFGEKFVPRL</sequence>